<gene>
    <name evidence="3" type="ORF">B0T10DRAFT_566774</name>
</gene>
<comment type="caution">
    <text evidence="3">The sequence shown here is derived from an EMBL/GenBank/DDBJ whole genome shotgun (WGS) entry which is preliminary data.</text>
</comment>
<dbReference type="AlphaFoldDB" id="A0A9P8VUH0"/>
<proteinExistence type="predicted"/>
<keyword evidence="2" id="KW-0732">Signal</keyword>
<keyword evidence="4" id="KW-1185">Reference proteome</keyword>
<organism evidence="3 4">
    <name type="scientific">Thelonectria olida</name>
    <dbReference type="NCBI Taxonomy" id="1576542"/>
    <lineage>
        <taxon>Eukaryota</taxon>
        <taxon>Fungi</taxon>
        <taxon>Dikarya</taxon>
        <taxon>Ascomycota</taxon>
        <taxon>Pezizomycotina</taxon>
        <taxon>Sordariomycetes</taxon>
        <taxon>Hypocreomycetidae</taxon>
        <taxon>Hypocreales</taxon>
        <taxon>Nectriaceae</taxon>
        <taxon>Thelonectria</taxon>
    </lineage>
</organism>
<feature type="compositionally biased region" description="Acidic residues" evidence="1">
    <location>
        <begin position="251"/>
        <end position="271"/>
    </location>
</feature>
<protein>
    <recommendedName>
        <fullName evidence="5">Lysine-specific metallo-endopeptidase domain-containing protein</fullName>
    </recommendedName>
</protein>
<evidence type="ECO:0000313" key="4">
    <source>
        <dbReference type="Proteomes" id="UP000777438"/>
    </source>
</evidence>
<feature type="signal peptide" evidence="2">
    <location>
        <begin position="1"/>
        <end position="23"/>
    </location>
</feature>
<name>A0A9P8VUH0_9HYPO</name>
<evidence type="ECO:0008006" key="5">
    <source>
        <dbReference type="Google" id="ProtNLM"/>
    </source>
</evidence>
<feature type="region of interest" description="Disordered" evidence="1">
    <location>
        <begin position="249"/>
        <end position="282"/>
    </location>
</feature>
<feature type="chain" id="PRO_5040235977" description="Lysine-specific metallo-endopeptidase domain-containing protein" evidence="2">
    <location>
        <begin position="24"/>
        <end position="469"/>
    </location>
</feature>
<dbReference type="OrthoDB" id="4485185at2759"/>
<sequence>MAGLWLGTAAIFWALLFPGLVASAPLELWEDGATTYNATLDLYERSIEKRQVFVRCGDFDFSTLLTQSLKDAKDIAKANGIAQFSNMVDHLDLAISLYEDDGSGELKPDKATRAQRTFDEHNAFASYRMFISNHYTGAGAEGNREGFETLQGTRDLAKIILGQYTNYVDGTPVRWLRGGFPYVNFYCNDADVLSKTDSDGLTYEEATGEDDAVMDDNNELKYWVLQKQATQEGRETWVQRYLVCDVPADQADYDPEPEPDSDSDSDSDSDPNDQPAGHTRFGVPVGKGLNAYTYNALFGAVEEIMVFCPDHHTRWLDFDNDRSSSGLHYRDLHVAIGEEPTTAQKEATTRLLALTDFTVKPERGIKWLGDFLVATLLHESTHAEAFTGGGNALTDVKCLMPSQDPNRPEPVETRTTDPGCLAGVARGTYGRRDGRMQGHRDAEAFATYAMACWVNTVSWYSGYQPKERS</sequence>
<evidence type="ECO:0000313" key="3">
    <source>
        <dbReference type="EMBL" id="KAH6876558.1"/>
    </source>
</evidence>
<dbReference type="EMBL" id="JAGPYM010000034">
    <property type="protein sequence ID" value="KAH6876558.1"/>
    <property type="molecule type" value="Genomic_DNA"/>
</dbReference>
<evidence type="ECO:0000256" key="1">
    <source>
        <dbReference type="SAM" id="MobiDB-lite"/>
    </source>
</evidence>
<reference evidence="3 4" key="1">
    <citation type="journal article" date="2021" name="Nat. Commun.">
        <title>Genetic determinants of endophytism in the Arabidopsis root mycobiome.</title>
        <authorList>
            <person name="Mesny F."/>
            <person name="Miyauchi S."/>
            <person name="Thiergart T."/>
            <person name="Pickel B."/>
            <person name="Atanasova L."/>
            <person name="Karlsson M."/>
            <person name="Huettel B."/>
            <person name="Barry K.W."/>
            <person name="Haridas S."/>
            <person name="Chen C."/>
            <person name="Bauer D."/>
            <person name="Andreopoulos W."/>
            <person name="Pangilinan J."/>
            <person name="LaButti K."/>
            <person name="Riley R."/>
            <person name="Lipzen A."/>
            <person name="Clum A."/>
            <person name="Drula E."/>
            <person name="Henrissat B."/>
            <person name="Kohler A."/>
            <person name="Grigoriev I.V."/>
            <person name="Martin F.M."/>
            <person name="Hacquard S."/>
        </authorList>
    </citation>
    <scope>NUCLEOTIDE SEQUENCE [LARGE SCALE GENOMIC DNA]</scope>
    <source>
        <strain evidence="3 4">MPI-CAGE-CH-0241</strain>
    </source>
</reference>
<dbReference type="Proteomes" id="UP000777438">
    <property type="component" value="Unassembled WGS sequence"/>
</dbReference>
<accession>A0A9P8VUH0</accession>
<evidence type="ECO:0000256" key="2">
    <source>
        <dbReference type="SAM" id="SignalP"/>
    </source>
</evidence>